<dbReference type="EMBL" id="JBHSKF010000001">
    <property type="protein sequence ID" value="MFC5286051.1"/>
    <property type="molecule type" value="Genomic_DNA"/>
</dbReference>
<organism evidence="2 3">
    <name type="scientific">Actinokineospora guangxiensis</name>
    <dbReference type="NCBI Taxonomy" id="1490288"/>
    <lineage>
        <taxon>Bacteria</taxon>
        <taxon>Bacillati</taxon>
        <taxon>Actinomycetota</taxon>
        <taxon>Actinomycetes</taxon>
        <taxon>Pseudonocardiales</taxon>
        <taxon>Pseudonocardiaceae</taxon>
        <taxon>Actinokineospora</taxon>
    </lineage>
</organism>
<evidence type="ECO:0008006" key="4">
    <source>
        <dbReference type="Google" id="ProtNLM"/>
    </source>
</evidence>
<accession>A0ABW0EIN1</accession>
<evidence type="ECO:0000313" key="2">
    <source>
        <dbReference type="EMBL" id="MFC5286051.1"/>
    </source>
</evidence>
<sequence>MTIPIPGSPGATFPYDQARLEELIAGVDARIADVERTAVEAAAAGNRAPGLSEKDIAEIERAATAPGAPKEMRDMVQRIKDGELSWSDVLSGRALDDEGVQAAMAANVEQLRQAHDAIREGQDPQDIIDALGGGPRGGDDDDPDGGGIMRSAW</sequence>
<feature type="region of interest" description="Disordered" evidence="1">
    <location>
        <begin position="119"/>
        <end position="153"/>
    </location>
</feature>
<dbReference type="Proteomes" id="UP001596157">
    <property type="component" value="Unassembled WGS sequence"/>
</dbReference>
<evidence type="ECO:0000313" key="3">
    <source>
        <dbReference type="Proteomes" id="UP001596157"/>
    </source>
</evidence>
<protein>
    <recommendedName>
        <fullName evidence="4">PE family protein</fullName>
    </recommendedName>
</protein>
<name>A0ABW0EIN1_9PSEU</name>
<comment type="caution">
    <text evidence="2">The sequence shown here is derived from an EMBL/GenBank/DDBJ whole genome shotgun (WGS) entry which is preliminary data.</text>
</comment>
<reference evidence="3" key="1">
    <citation type="journal article" date="2019" name="Int. J. Syst. Evol. Microbiol.">
        <title>The Global Catalogue of Microorganisms (GCM) 10K type strain sequencing project: providing services to taxonomists for standard genome sequencing and annotation.</title>
        <authorList>
            <consortium name="The Broad Institute Genomics Platform"/>
            <consortium name="The Broad Institute Genome Sequencing Center for Infectious Disease"/>
            <person name="Wu L."/>
            <person name="Ma J."/>
        </authorList>
    </citation>
    <scope>NUCLEOTIDE SEQUENCE [LARGE SCALE GENOMIC DNA]</scope>
    <source>
        <strain evidence="3">CCUG 59778</strain>
    </source>
</reference>
<keyword evidence="3" id="KW-1185">Reference proteome</keyword>
<gene>
    <name evidence="2" type="ORF">ACFPM7_03235</name>
</gene>
<proteinExistence type="predicted"/>
<evidence type="ECO:0000256" key="1">
    <source>
        <dbReference type="SAM" id="MobiDB-lite"/>
    </source>
</evidence>
<dbReference type="RefSeq" id="WP_378243548.1">
    <property type="nucleotide sequence ID" value="NZ_JBHSKF010000001.1"/>
</dbReference>